<evidence type="ECO:0008006" key="4">
    <source>
        <dbReference type="Google" id="ProtNLM"/>
    </source>
</evidence>
<dbReference type="GO" id="GO:0050660">
    <property type="term" value="F:flavin adenine dinucleotide binding"/>
    <property type="evidence" value="ECO:0007669"/>
    <property type="project" value="TreeGrafter"/>
</dbReference>
<proteinExistence type="predicted"/>
<dbReference type="GeneID" id="27711283"/>
<accession>A0A0D2IQ50</accession>
<protein>
    <recommendedName>
        <fullName evidence="4">FAD/NAD(P)-binding domain-containing protein</fullName>
    </recommendedName>
</protein>
<evidence type="ECO:0000256" key="1">
    <source>
        <dbReference type="ARBA" id="ARBA00023002"/>
    </source>
</evidence>
<keyword evidence="1" id="KW-0560">Oxidoreductase</keyword>
<dbReference type="OrthoDB" id="74360at2759"/>
<dbReference type="GO" id="GO:0004497">
    <property type="term" value="F:monooxygenase activity"/>
    <property type="evidence" value="ECO:0007669"/>
    <property type="project" value="TreeGrafter"/>
</dbReference>
<organism evidence="2 3">
    <name type="scientific">Fonsecaea multimorphosa CBS 102226</name>
    <dbReference type="NCBI Taxonomy" id="1442371"/>
    <lineage>
        <taxon>Eukaryota</taxon>
        <taxon>Fungi</taxon>
        <taxon>Dikarya</taxon>
        <taxon>Ascomycota</taxon>
        <taxon>Pezizomycotina</taxon>
        <taxon>Eurotiomycetes</taxon>
        <taxon>Chaetothyriomycetidae</taxon>
        <taxon>Chaetothyriales</taxon>
        <taxon>Herpotrichiellaceae</taxon>
        <taxon>Fonsecaea</taxon>
    </lineage>
</organism>
<dbReference type="Proteomes" id="UP000053411">
    <property type="component" value="Unassembled WGS sequence"/>
</dbReference>
<dbReference type="Pfam" id="PF13738">
    <property type="entry name" value="Pyr_redox_3"/>
    <property type="match status" value="1"/>
</dbReference>
<dbReference type="AlphaFoldDB" id="A0A0D2IQ50"/>
<dbReference type="EMBL" id="KN848070">
    <property type="protein sequence ID" value="KIX99076.1"/>
    <property type="molecule type" value="Genomic_DNA"/>
</dbReference>
<dbReference type="InterPro" id="IPR036188">
    <property type="entry name" value="FAD/NAD-bd_sf"/>
</dbReference>
<name>A0A0D2IQ50_9EURO</name>
<keyword evidence="3" id="KW-1185">Reference proteome</keyword>
<dbReference type="Gene3D" id="3.50.50.60">
    <property type="entry name" value="FAD/NAD(P)-binding domain"/>
    <property type="match status" value="1"/>
</dbReference>
<dbReference type="SUPFAM" id="SSF51905">
    <property type="entry name" value="FAD/NAD(P)-binding domain"/>
    <property type="match status" value="1"/>
</dbReference>
<dbReference type="RefSeq" id="XP_016633199.1">
    <property type="nucleotide sequence ID" value="XM_016776040.1"/>
</dbReference>
<dbReference type="PANTHER" id="PTHR43539:SF68">
    <property type="entry name" value="FLAVIN-BINDING MONOOXYGENASE-LIKE PROTEIN (AFU_ORTHOLOGUE AFUA_4G09220)"/>
    <property type="match status" value="1"/>
</dbReference>
<evidence type="ECO:0000313" key="3">
    <source>
        <dbReference type="Proteomes" id="UP000053411"/>
    </source>
</evidence>
<dbReference type="PANTHER" id="PTHR43539">
    <property type="entry name" value="FLAVIN-BINDING MONOOXYGENASE-LIKE PROTEIN (AFU_ORTHOLOGUE AFUA_4G09220)"/>
    <property type="match status" value="1"/>
</dbReference>
<dbReference type="InterPro" id="IPR050982">
    <property type="entry name" value="Auxin_biosynth/cation_transpt"/>
</dbReference>
<reference evidence="2 3" key="1">
    <citation type="submission" date="2015-01" db="EMBL/GenBank/DDBJ databases">
        <title>The Genome Sequence of Fonsecaea multimorphosa CBS 102226.</title>
        <authorList>
            <consortium name="The Broad Institute Genomics Platform"/>
            <person name="Cuomo C."/>
            <person name="de Hoog S."/>
            <person name="Gorbushina A."/>
            <person name="Stielow B."/>
            <person name="Teixiera M."/>
            <person name="Abouelleil A."/>
            <person name="Chapman S.B."/>
            <person name="Priest M."/>
            <person name="Young S.K."/>
            <person name="Wortman J."/>
            <person name="Nusbaum C."/>
            <person name="Birren B."/>
        </authorList>
    </citation>
    <scope>NUCLEOTIDE SEQUENCE [LARGE SCALE GENOMIC DNA]</scope>
    <source>
        <strain evidence="2 3">CBS 102226</strain>
    </source>
</reference>
<sequence>MEQVKSEIRPPVPTYPIEDLPGTLPLAQVDQNVDHEAAAVSLLKDLEHLNADSLADNAMWRDACSMTGTLRTFNGPEQIVSVWRKLYAERRPHEFQIIIGSSKVVQMGDGYSWVQAKFSFKTAGPPATLSQGQIGIVPDPTSTSGWRIWLITTVLEQLQGRPGPDQLQVDPVTRPEMNGGPDGQFLECVIIGAGFAGLCLAGRLKAMGINHVIIERNARIGDNWINRYESCTYHTSKYFSDLPFGRIFTDGDYPYYLGSKDLARGFQEYVDKFHLDVWLSSELRTASFNEDDQDWDLQVAAGGRVKNVKCAHLVFAIGIGWAPTIPKLANRELFKGRVLHSADYKASHAWKGEAGVVVGTANTAHDVAADMVDAGLSSVTMVQRSRTRMYPIFYKPVAIYNTNTNLPEADRDLITVPLAVIRKMSLIGTRRAVNQDHARFDGLESVGFRVERYCDLWKALGERLGGHYQDVGCSAKVAAGLIKVKSDAKAVSYIKSGIKFSDGSTLDADVIVFCTGFETNIRKEVAKFLGPEVANKLDDCWGIDDEGEIRGVFKPSSCQNLWFTGGGVLHARYYSRFIALQIQASVVGQPLPVYTKKTE</sequence>
<gene>
    <name evidence="2" type="ORF">Z520_05537</name>
</gene>
<evidence type="ECO:0000313" key="2">
    <source>
        <dbReference type="EMBL" id="KIX99076.1"/>
    </source>
</evidence>
<dbReference type="VEuPathDB" id="FungiDB:Z520_05537"/>